<dbReference type="GO" id="GO:0004639">
    <property type="term" value="F:phosphoribosylaminoimidazolesuccinocarboxamide synthase activity"/>
    <property type="evidence" value="ECO:0007669"/>
    <property type="project" value="UniProtKB-UniRule"/>
</dbReference>
<evidence type="ECO:0000256" key="8">
    <source>
        <dbReference type="HAMAP-Rule" id="MF_00137"/>
    </source>
</evidence>
<dbReference type="Pfam" id="PF01259">
    <property type="entry name" value="SAICAR_synt"/>
    <property type="match status" value="1"/>
</dbReference>
<feature type="domain" description="SAICAR synthetase/ADE2 N-terminal" evidence="9">
    <location>
        <begin position="16"/>
        <end position="267"/>
    </location>
</feature>
<dbReference type="GO" id="GO:0006189">
    <property type="term" value="P:'de novo' IMP biosynthetic process"/>
    <property type="evidence" value="ECO:0007669"/>
    <property type="project" value="UniProtKB-UniRule"/>
</dbReference>
<reference evidence="10 11" key="1">
    <citation type="submission" date="2020-08" db="EMBL/GenBank/DDBJ databases">
        <title>Acidobacteriota in marine sediments use diverse sulfur dissimilation pathways.</title>
        <authorList>
            <person name="Wasmund K."/>
        </authorList>
    </citation>
    <scope>NUCLEOTIDE SEQUENCE [LARGE SCALE GENOMIC DNA]</scope>
    <source>
        <strain evidence="10">MAG AM3-A</strain>
    </source>
</reference>
<sequence length="302" mass="33254">MSQALLTSSIPSGKLVSRGKVRDIYATDEALVLVATDRISAFDSVLSPGIAGRGEILTRLSTFWFRRFADRVPNHLLATELADFPEPFKDHPELAGRSVLAQRLEPVPVECVARGYLAGSGWKEYQVDGTVCGIGLPEGLTESAKLPEPIFTPATKATDGHDENISFERMVGIVGEETASRLRDLTLELYIAAADYARERGILIADTKFEFGFDGDRNIVWMDEALTPDSSRFWPAADYQPGRSQASFDKQYVRDWLEASGWDKEPPAPTLPPEVVEGTLSRYLEAYRLLTGADLEPAAAKD</sequence>
<comment type="caution">
    <text evidence="10">The sequence shown here is derived from an EMBL/GenBank/DDBJ whole genome shotgun (WGS) entry which is preliminary data.</text>
</comment>
<dbReference type="GO" id="GO:0005524">
    <property type="term" value="F:ATP binding"/>
    <property type="evidence" value="ECO:0007669"/>
    <property type="project" value="UniProtKB-KW"/>
</dbReference>
<evidence type="ECO:0000256" key="4">
    <source>
        <dbReference type="ARBA" id="ARBA00022741"/>
    </source>
</evidence>
<dbReference type="EMBL" id="JACXWA010000126">
    <property type="protein sequence ID" value="MBD3871273.1"/>
    <property type="molecule type" value="Genomic_DNA"/>
</dbReference>
<dbReference type="Proteomes" id="UP000598633">
    <property type="component" value="Unassembled WGS sequence"/>
</dbReference>
<comment type="catalytic activity">
    <reaction evidence="7 8">
        <text>5-amino-1-(5-phospho-D-ribosyl)imidazole-4-carboxylate + L-aspartate + ATP = (2S)-2-[5-amino-1-(5-phospho-beta-D-ribosyl)imidazole-4-carboxamido]succinate + ADP + phosphate + 2 H(+)</text>
        <dbReference type="Rhea" id="RHEA:22628"/>
        <dbReference type="ChEBI" id="CHEBI:15378"/>
        <dbReference type="ChEBI" id="CHEBI:29991"/>
        <dbReference type="ChEBI" id="CHEBI:30616"/>
        <dbReference type="ChEBI" id="CHEBI:43474"/>
        <dbReference type="ChEBI" id="CHEBI:58443"/>
        <dbReference type="ChEBI" id="CHEBI:77657"/>
        <dbReference type="ChEBI" id="CHEBI:456216"/>
        <dbReference type="EC" id="6.3.2.6"/>
    </reaction>
</comment>
<keyword evidence="6 8" id="KW-0067">ATP-binding</keyword>
<dbReference type="Gene3D" id="3.30.470.20">
    <property type="entry name" value="ATP-grasp fold, B domain"/>
    <property type="match status" value="1"/>
</dbReference>
<evidence type="ECO:0000256" key="6">
    <source>
        <dbReference type="ARBA" id="ARBA00022840"/>
    </source>
</evidence>
<accession>A0A8J6Y6W8</accession>
<dbReference type="FunFam" id="3.30.470.20:FF:000015">
    <property type="entry name" value="Phosphoribosylaminoimidazole-succinocarboxamide synthase"/>
    <property type="match status" value="1"/>
</dbReference>
<protein>
    <recommendedName>
        <fullName evidence="8">Phosphoribosylaminoimidazole-succinocarboxamide synthase</fullName>
        <ecNumber evidence="8">6.3.2.6</ecNumber>
    </recommendedName>
    <alternativeName>
        <fullName evidence="8">SAICAR synthetase</fullName>
    </alternativeName>
</protein>
<dbReference type="SUPFAM" id="SSF56104">
    <property type="entry name" value="SAICAR synthase-like"/>
    <property type="match status" value="1"/>
</dbReference>
<dbReference type="HAMAP" id="MF_00137">
    <property type="entry name" value="SAICAR_synth"/>
    <property type="match status" value="1"/>
</dbReference>
<evidence type="ECO:0000256" key="3">
    <source>
        <dbReference type="ARBA" id="ARBA00022598"/>
    </source>
</evidence>
<dbReference type="GO" id="GO:0005737">
    <property type="term" value="C:cytoplasm"/>
    <property type="evidence" value="ECO:0007669"/>
    <property type="project" value="TreeGrafter"/>
</dbReference>
<gene>
    <name evidence="8" type="primary">purC</name>
    <name evidence="10" type="ORF">IFJ97_07940</name>
</gene>
<evidence type="ECO:0000256" key="7">
    <source>
        <dbReference type="ARBA" id="ARBA00048475"/>
    </source>
</evidence>
<dbReference type="PROSITE" id="PS01058">
    <property type="entry name" value="SAICAR_SYNTHETASE_2"/>
    <property type="match status" value="1"/>
</dbReference>
<dbReference type="UniPathway" id="UPA00074">
    <property type="reaction ID" value="UER00131"/>
</dbReference>
<dbReference type="InterPro" id="IPR028923">
    <property type="entry name" value="SAICAR_synt/ADE2_N"/>
</dbReference>
<keyword evidence="5 8" id="KW-0658">Purine biosynthesis</keyword>
<dbReference type="PANTHER" id="PTHR43700:SF1">
    <property type="entry name" value="PHOSPHORIBOSYLAMINOIMIDAZOLE-SUCCINOCARBOXAMIDE SYNTHASE"/>
    <property type="match status" value="1"/>
</dbReference>
<organism evidence="10 11">
    <name type="scientific">Candidatus Sulfomarinibacter kjeldsenii</name>
    <dbReference type="NCBI Taxonomy" id="2885994"/>
    <lineage>
        <taxon>Bacteria</taxon>
        <taxon>Pseudomonadati</taxon>
        <taxon>Acidobacteriota</taxon>
        <taxon>Thermoanaerobaculia</taxon>
        <taxon>Thermoanaerobaculales</taxon>
        <taxon>Candidatus Sulfomarinibacteraceae</taxon>
        <taxon>Candidatus Sulfomarinibacter</taxon>
    </lineage>
</organism>
<dbReference type="EC" id="6.3.2.6" evidence="8"/>
<proteinExistence type="inferred from homology"/>
<evidence type="ECO:0000256" key="1">
    <source>
        <dbReference type="ARBA" id="ARBA00004672"/>
    </source>
</evidence>
<evidence type="ECO:0000259" key="9">
    <source>
        <dbReference type="Pfam" id="PF01259"/>
    </source>
</evidence>
<evidence type="ECO:0000313" key="10">
    <source>
        <dbReference type="EMBL" id="MBD3871273.1"/>
    </source>
</evidence>
<keyword evidence="4 8" id="KW-0547">Nucleotide-binding</keyword>
<dbReference type="AlphaFoldDB" id="A0A8J6Y6W8"/>
<dbReference type="Gene3D" id="3.30.200.20">
    <property type="entry name" value="Phosphorylase Kinase, domain 1"/>
    <property type="match status" value="1"/>
</dbReference>
<keyword evidence="3 8" id="KW-0436">Ligase</keyword>
<dbReference type="InterPro" id="IPR001636">
    <property type="entry name" value="SAICAR_synth"/>
</dbReference>
<name>A0A8J6Y6W8_9BACT</name>
<evidence type="ECO:0000256" key="5">
    <source>
        <dbReference type="ARBA" id="ARBA00022755"/>
    </source>
</evidence>
<comment type="similarity">
    <text evidence="2 8">Belongs to the SAICAR synthetase family.</text>
</comment>
<dbReference type="CDD" id="cd01414">
    <property type="entry name" value="SAICAR_synt_Sc"/>
    <property type="match status" value="1"/>
</dbReference>
<dbReference type="InterPro" id="IPR018236">
    <property type="entry name" value="SAICAR_synthetase_CS"/>
</dbReference>
<evidence type="ECO:0000256" key="2">
    <source>
        <dbReference type="ARBA" id="ARBA00010190"/>
    </source>
</evidence>
<dbReference type="NCBIfam" id="NF010568">
    <property type="entry name" value="PRK13961.1"/>
    <property type="match status" value="1"/>
</dbReference>
<comment type="pathway">
    <text evidence="1 8">Purine metabolism; IMP biosynthesis via de novo pathway; 5-amino-1-(5-phospho-D-ribosyl)imidazole-4-carboxamide from 5-amino-1-(5-phospho-D-ribosyl)imidazole-4-carboxylate: step 1/2.</text>
</comment>
<dbReference type="PROSITE" id="PS01057">
    <property type="entry name" value="SAICAR_SYNTHETASE_1"/>
    <property type="match status" value="1"/>
</dbReference>
<dbReference type="PANTHER" id="PTHR43700">
    <property type="entry name" value="PHOSPHORIBOSYLAMINOIMIDAZOLE-SUCCINOCARBOXAMIDE SYNTHASE"/>
    <property type="match status" value="1"/>
</dbReference>
<evidence type="ECO:0000313" key="11">
    <source>
        <dbReference type="Proteomes" id="UP000598633"/>
    </source>
</evidence>
<dbReference type="NCBIfam" id="TIGR00081">
    <property type="entry name" value="purC"/>
    <property type="match status" value="1"/>
</dbReference>